<accession>A0A841GAQ0</accession>
<evidence type="ECO:0000313" key="4">
    <source>
        <dbReference type="Proteomes" id="UP000585721"/>
    </source>
</evidence>
<feature type="chain" id="PRO_5032696022" evidence="2">
    <location>
        <begin position="27"/>
        <end position="195"/>
    </location>
</feature>
<feature type="signal peptide" evidence="2">
    <location>
        <begin position="1"/>
        <end position="26"/>
    </location>
</feature>
<feature type="compositionally biased region" description="Basic and acidic residues" evidence="1">
    <location>
        <begin position="27"/>
        <end position="39"/>
    </location>
</feature>
<feature type="compositionally biased region" description="Polar residues" evidence="1">
    <location>
        <begin position="61"/>
        <end position="84"/>
    </location>
</feature>
<gene>
    <name evidence="3" type="ORF">HNR75_002136</name>
</gene>
<comment type="caution">
    <text evidence="3">The sequence shown here is derived from an EMBL/GenBank/DDBJ whole genome shotgun (WGS) entry which is preliminary data.</text>
</comment>
<protein>
    <submittedName>
        <fullName evidence="3">Ni/Co efflux regulator RcnB</fullName>
    </submittedName>
</protein>
<feature type="region of interest" description="Disordered" evidence="1">
    <location>
        <begin position="26"/>
        <end position="84"/>
    </location>
</feature>
<evidence type="ECO:0000256" key="1">
    <source>
        <dbReference type="SAM" id="MobiDB-lite"/>
    </source>
</evidence>
<dbReference type="AlphaFoldDB" id="A0A841GAQ0"/>
<proteinExistence type="predicted"/>
<reference evidence="3 4" key="1">
    <citation type="submission" date="2020-08" db="EMBL/GenBank/DDBJ databases">
        <title>Genomic Encyclopedia of Type Strains, Phase IV (KMG-IV): sequencing the most valuable type-strain genomes for metagenomic binning, comparative biology and taxonomic classification.</title>
        <authorList>
            <person name="Goeker M."/>
        </authorList>
    </citation>
    <scope>NUCLEOTIDE SEQUENCE [LARGE SCALE GENOMIC DNA]</scope>
    <source>
        <strain evidence="3 4">DSM 22975</strain>
    </source>
</reference>
<organism evidence="3 4">
    <name type="scientific">Tolumonas osonensis</name>
    <dbReference type="NCBI Taxonomy" id="675874"/>
    <lineage>
        <taxon>Bacteria</taxon>
        <taxon>Pseudomonadati</taxon>
        <taxon>Pseudomonadota</taxon>
        <taxon>Gammaproteobacteria</taxon>
        <taxon>Aeromonadales</taxon>
        <taxon>Aeromonadaceae</taxon>
        <taxon>Tolumonas</taxon>
    </lineage>
</organism>
<name>A0A841GAQ0_9GAMM</name>
<evidence type="ECO:0000256" key="2">
    <source>
        <dbReference type="SAM" id="SignalP"/>
    </source>
</evidence>
<keyword evidence="4" id="KW-1185">Reference proteome</keyword>
<dbReference type="EMBL" id="JACHGR010000007">
    <property type="protein sequence ID" value="MBB6056204.1"/>
    <property type="molecule type" value="Genomic_DNA"/>
</dbReference>
<dbReference type="RefSeq" id="WP_223157875.1">
    <property type="nucleotide sequence ID" value="NZ_JACHGR010000007.1"/>
</dbReference>
<sequence length="195" mass="21548">MPHSLNRKLILTMLAAGLFVVNPAFADKPEGKGKPEKIQEVPTNKQHTQSQSKQSAQGKQNVQNKQHVQAKPGTQDTQVSTKHLQTSDSRITVYFGDHHRDVIRQYYSDSYHSGHCPPGLAKKNNGCQPPGQAKKWRYGHPLPSDVIYYDLPPQVVISLGIPPEGQKYVRVASDILLIAVGTGLVLDAIQDLNNL</sequence>
<keyword evidence="2" id="KW-0732">Signal</keyword>
<feature type="compositionally biased region" description="Low complexity" evidence="1">
    <location>
        <begin position="49"/>
        <end position="60"/>
    </location>
</feature>
<dbReference type="Gene3D" id="3.10.450.160">
    <property type="entry name" value="inner membrane protein cigr"/>
    <property type="match status" value="1"/>
</dbReference>
<dbReference type="Proteomes" id="UP000585721">
    <property type="component" value="Unassembled WGS sequence"/>
</dbReference>
<evidence type="ECO:0000313" key="3">
    <source>
        <dbReference type="EMBL" id="MBB6056204.1"/>
    </source>
</evidence>